<feature type="domain" description="SWIM-type" evidence="2">
    <location>
        <begin position="78"/>
        <end position="117"/>
    </location>
</feature>
<gene>
    <name evidence="3" type="ORF">F4561_003457</name>
</gene>
<evidence type="ECO:0000313" key="4">
    <source>
        <dbReference type="Proteomes" id="UP000523007"/>
    </source>
</evidence>
<accession>A0A7W7W338</accession>
<dbReference type="InterPro" id="IPR007527">
    <property type="entry name" value="Znf_SWIM"/>
</dbReference>
<evidence type="ECO:0000259" key="2">
    <source>
        <dbReference type="PROSITE" id="PS50966"/>
    </source>
</evidence>
<keyword evidence="1" id="KW-0862">Zinc</keyword>
<dbReference type="AlphaFoldDB" id="A0A7W7W338"/>
<dbReference type="GO" id="GO:0008270">
    <property type="term" value="F:zinc ion binding"/>
    <property type="evidence" value="ECO:0007669"/>
    <property type="project" value="UniProtKB-KW"/>
</dbReference>
<evidence type="ECO:0000313" key="3">
    <source>
        <dbReference type="EMBL" id="MBB4932637.1"/>
    </source>
</evidence>
<dbReference type="PROSITE" id="PS50966">
    <property type="entry name" value="ZF_SWIM"/>
    <property type="match status" value="1"/>
</dbReference>
<dbReference type="RefSeq" id="WP_184580203.1">
    <property type="nucleotide sequence ID" value="NZ_JACHJT010000001.1"/>
</dbReference>
<dbReference type="InterPro" id="IPR046053">
    <property type="entry name" value="DUF6011"/>
</dbReference>
<dbReference type="Proteomes" id="UP000523007">
    <property type="component" value="Unassembled WGS sequence"/>
</dbReference>
<organism evidence="3 4">
    <name type="scientific">Lipingzhangella halophila</name>
    <dbReference type="NCBI Taxonomy" id="1783352"/>
    <lineage>
        <taxon>Bacteria</taxon>
        <taxon>Bacillati</taxon>
        <taxon>Actinomycetota</taxon>
        <taxon>Actinomycetes</taxon>
        <taxon>Streptosporangiales</taxon>
        <taxon>Nocardiopsidaceae</taxon>
        <taxon>Lipingzhangella</taxon>
    </lineage>
</organism>
<sequence length="129" mass="14345">MTAAVVPNYISEFCRRCGRSLRASSSVTRGYGPTCVSYLHEAREAADLTDFHPWQADKASELIETCGLVPTSHPEVFRSVSSDGSRAYLSTAEGCTCKAGQYRVPCYHRAGVAMMRATRRLRRARRPVR</sequence>
<proteinExistence type="predicted"/>
<keyword evidence="4" id="KW-1185">Reference proteome</keyword>
<evidence type="ECO:0000256" key="1">
    <source>
        <dbReference type="PROSITE-ProRule" id="PRU00325"/>
    </source>
</evidence>
<comment type="caution">
    <text evidence="3">The sequence shown here is derived from an EMBL/GenBank/DDBJ whole genome shotgun (WGS) entry which is preliminary data.</text>
</comment>
<dbReference type="EMBL" id="JACHJT010000001">
    <property type="protein sequence ID" value="MBB4932637.1"/>
    <property type="molecule type" value="Genomic_DNA"/>
</dbReference>
<name>A0A7W7W338_9ACTN</name>
<protein>
    <recommendedName>
        <fullName evidence="2">SWIM-type domain-containing protein</fullName>
    </recommendedName>
</protein>
<dbReference type="Pfam" id="PF19474">
    <property type="entry name" value="DUF6011"/>
    <property type="match status" value="1"/>
</dbReference>
<reference evidence="3 4" key="1">
    <citation type="submission" date="2020-08" db="EMBL/GenBank/DDBJ databases">
        <title>Sequencing the genomes of 1000 actinobacteria strains.</title>
        <authorList>
            <person name="Klenk H.-P."/>
        </authorList>
    </citation>
    <scope>NUCLEOTIDE SEQUENCE [LARGE SCALE GENOMIC DNA]</scope>
    <source>
        <strain evidence="3 4">DSM 102030</strain>
    </source>
</reference>
<keyword evidence="1" id="KW-0479">Metal-binding</keyword>
<keyword evidence="1" id="KW-0863">Zinc-finger</keyword>